<keyword evidence="17" id="KW-1185">Reference proteome</keyword>
<evidence type="ECO:0000256" key="5">
    <source>
        <dbReference type="ARBA" id="ARBA00022692"/>
    </source>
</evidence>
<dbReference type="GO" id="GO:0004674">
    <property type="term" value="F:protein serine/threonine kinase activity"/>
    <property type="evidence" value="ECO:0007669"/>
    <property type="project" value="UniProtKB-KW"/>
</dbReference>
<evidence type="ECO:0000256" key="9">
    <source>
        <dbReference type="ARBA" id="ARBA00022840"/>
    </source>
</evidence>
<dbReference type="InterPro" id="IPR035897">
    <property type="entry name" value="Toll_tir_struct_dom_sf"/>
</dbReference>
<evidence type="ECO:0000259" key="15">
    <source>
        <dbReference type="PROSITE" id="PS50104"/>
    </source>
</evidence>
<dbReference type="EMBL" id="OX465083">
    <property type="protein sequence ID" value="CAI9294819.1"/>
    <property type="molecule type" value="Genomic_DNA"/>
</dbReference>
<name>A0AA36EG25_LACSI</name>
<evidence type="ECO:0000256" key="11">
    <source>
        <dbReference type="ARBA" id="ARBA00023027"/>
    </source>
</evidence>
<evidence type="ECO:0000256" key="10">
    <source>
        <dbReference type="ARBA" id="ARBA00022989"/>
    </source>
</evidence>
<reference evidence="16" key="1">
    <citation type="submission" date="2023-04" db="EMBL/GenBank/DDBJ databases">
        <authorList>
            <person name="Vijverberg K."/>
            <person name="Xiong W."/>
            <person name="Schranz E."/>
        </authorList>
    </citation>
    <scope>NUCLEOTIDE SEQUENCE</scope>
</reference>
<dbReference type="GO" id="GO:0051707">
    <property type="term" value="P:response to other organism"/>
    <property type="evidence" value="ECO:0007669"/>
    <property type="project" value="UniProtKB-ARBA"/>
</dbReference>
<evidence type="ECO:0000256" key="3">
    <source>
        <dbReference type="ARBA" id="ARBA00022527"/>
    </source>
</evidence>
<keyword evidence="3" id="KW-0723">Serine/threonine-protein kinase</keyword>
<evidence type="ECO:0000256" key="8">
    <source>
        <dbReference type="ARBA" id="ARBA00022777"/>
    </source>
</evidence>
<accession>A0AA36EG25</accession>
<dbReference type="InterPro" id="IPR008271">
    <property type="entry name" value="Ser/Thr_kinase_AS"/>
</dbReference>
<dbReference type="InterPro" id="IPR011009">
    <property type="entry name" value="Kinase-like_dom_sf"/>
</dbReference>
<evidence type="ECO:0000256" key="12">
    <source>
        <dbReference type="ARBA" id="ARBA00023136"/>
    </source>
</evidence>
<protein>
    <recommendedName>
        <fullName evidence="18">Protein kinase domain-containing protein</fullName>
    </recommendedName>
</protein>
<dbReference type="InterPro" id="IPR045272">
    <property type="entry name" value="ANXUR1/2-like"/>
</dbReference>
<evidence type="ECO:0000256" key="4">
    <source>
        <dbReference type="ARBA" id="ARBA00022679"/>
    </source>
</evidence>
<dbReference type="GO" id="GO:0005886">
    <property type="term" value="C:plasma membrane"/>
    <property type="evidence" value="ECO:0007669"/>
    <property type="project" value="UniProtKB-SubCell"/>
</dbReference>
<dbReference type="FunFam" id="3.40.50.10140:FF:000007">
    <property type="entry name" value="Disease resistance protein (TIR-NBS-LRR class)"/>
    <property type="match status" value="1"/>
</dbReference>
<evidence type="ECO:0000259" key="14">
    <source>
        <dbReference type="PROSITE" id="PS50011"/>
    </source>
</evidence>
<comment type="subcellular location">
    <subcellularLocation>
        <location evidence="1">Cell membrane</location>
        <topology evidence="1">Single-pass membrane protein</topology>
    </subcellularLocation>
</comment>
<keyword evidence="13" id="KW-1015">Disulfide bond</keyword>
<dbReference type="InterPro" id="IPR001245">
    <property type="entry name" value="Ser-Thr/Tyr_kinase_cat_dom"/>
</dbReference>
<dbReference type="SMART" id="SM00220">
    <property type="entry name" value="S_TKc"/>
    <property type="match status" value="1"/>
</dbReference>
<evidence type="ECO:0000256" key="7">
    <source>
        <dbReference type="ARBA" id="ARBA00022741"/>
    </source>
</evidence>
<keyword evidence="2" id="KW-1003">Cell membrane</keyword>
<dbReference type="SMART" id="SM00255">
    <property type="entry name" value="TIR"/>
    <property type="match status" value="1"/>
</dbReference>
<dbReference type="InterPro" id="IPR000157">
    <property type="entry name" value="TIR_dom"/>
</dbReference>
<dbReference type="PROSITE" id="PS50011">
    <property type="entry name" value="PROTEIN_KINASE_DOM"/>
    <property type="match status" value="1"/>
</dbReference>
<evidence type="ECO:0000313" key="17">
    <source>
        <dbReference type="Proteomes" id="UP001177003"/>
    </source>
</evidence>
<dbReference type="PROSITE" id="PS50104">
    <property type="entry name" value="TIR"/>
    <property type="match status" value="1"/>
</dbReference>
<feature type="domain" description="Protein kinase" evidence="14">
    <location>
        <begin position="238"/>
        <end position="517"/>
    </location>
</feature>
<dbReference type="Pfam" id="PF07714">
    <property type="entry name" value="PK_Tyr_Ser-Thr"/>
    <property type="match status" value="1"/>
</dbReference>
<keyword evidence="9" id="KW-0067">ATP-binding</keyword>
<dbReference type="Gene3D" id="1.10.510.10">
    <property type="entry name" value="Transferase(Phosphotransferase) domain 1"/>
    <property type="match status" value="1"/>
</dbReference>
<gene>
    <name evidence="16" type="ORF">LSALG_LOCUS33780</name>
</gene>
<evidence type="ECO:0000256" key="6">
    <source>
        <dbReference type="ARBA" id="ARBA00022729"/>
    </source>
</evidence>
<dbReference type="Proteomes" id="UP001177003">
    <property type="component" value="Chromosome 7"/>
</dbReference>
<dbReference type="FunFam" id="3.30.200.20:FF:000039">
    <property type="entry name" value="receptor-like protein kinase FERONIA"/>
    <property type="match status" value="1"/>
</dbReference>
<dbReference type="GO" id="GO:0004714">
    <property type="term" value="F:transmembrane receptor protein tyrosine kinase activity"/>
    <property type="evidence" value="ECO:0007669"/>
    <property type="project" value="InterPro"/>
</dbReference>
<organism evidence="16 17">
    <name type="scientific">Lactuca saligna</name>
    <name type="common">Willowleaf lettuce</name>
    <dbReference type="NCBI Taxonomy" id="75948"/>
    <lineage>
        <taxon>Eukaryota</taxon>
        <taxon>Viridiplantae</taxon>
        <taxon>Streptophyta</taxon>
        <taxon>Embryophyta</taxon>
        <taxon>Tracheophyta</taxon>
        <taxon>Spermatophyta</taxon>
        <taxon>Magnoliopsida</taxon>
        <taxon>eudicotyledons</taxon>
        <taxon>Gunneridae</taxon>
        <taxon>Pentapetalae</taxon>
        <taxon>asterids</taxon>
        <taxon>campanulids</taxon>
        <taxon>Asterales</taxon>
        <taxon>Asteraceae</taxon>
        <taxon>Cichorioideae</taxon>
        <taxon>Cichorieae</taxon>
        <taxon>Lactucinae</taxon>
        <taxon>Lactuca</taxon>
    </lineage>
</organism>
<dbReference type="Gene3D" id="3.40.50.10140">
    <property type="entry name" value="Toll/interleukin-1 receptor homology (TIR) domain"/>
    <property type="match status" value="1"/>
</dbReference>
<keyword evidence="11" id="KW-0520">NAD</keyword>
<dbReference type="SUPFAM" id="SSF56112">
    <property type="entry name" value="Protein kinase-like (PK-like)"/>
    <property type="match status" value="1"/>
</dbReference>
<dbReference type="GO" id="GO:0009506">
    <property type="term" value="C:plasmodesma"/>
    <property type="evidence" value="ECO:0007669"/>
    <property type="project" value="TreeGrafter"/>
</dbReference>
<keyword evidence="6" id="KW-0732">Signal</keyword>
<dbReference type="Pfam" id="PF01582">
    <property type="entry name" value="TIR"/>
    <property type="match status" value="1"/>
</dbReference>
<keyword evidence="4" id="KW-0808">Transferase</keyword>
<keyword evidence="7" id="KW-0547">Nucleotide-binding</keyword>
<dbReference type="PANTHER" id="PTHR27003">
    <property type="entry name" value="OS07G0166700 PROTEIN"/>
    <property type="match status" value="1"/>
</dbReference>
<keyword evidence="12" id="KW-0472">Membrane</keyword>
<evidence type="ECO:0008006" key="18">
    <source>
        <dbReference type="Google" id="ProtNLM"/>
    </source>
</evidence>
<evidence type="ECO:0000256" key="1">
    <source>
        <dbReference type="ARBA" id="ARBA00004162"/>
    </source>
</evidence>
<dbReference type="GO" id="GO:0007165">
    <property type="term" value="P:signal transduction"/>
    <property type="evidence" value="ECO:0007669"/>
    <property type="project" value="InterPro"/>
</dbReference>
<dbReference type="SUPFAM" id="SSF52200">
    <property type="entry name" value="Toll/Interleukin receptor TIR domain"/>
    <property type="match status" value="1"/>
</dbReference>
<keyword evidence="10" id="KW-1133">Transmembrane helix</keyword>
<keyword evidence="5" id="KW-0812">Transmembrane</keyword>
<keyword evidence="8" id="KW-0418">Kinase</keyword>
<feature type="domain" description="TIR" evidence="15">
    <location>
        <begin position="19"/>
        <end position="195"/>
    </location>
</feature>
<dbReference type="GO" id="GO:0005524">
    <property type="term" value="F:ATP binding"/>
    <property type="evidence" value="ECO:0007669"/>
    <property type="project" value="UniProtKB-KW"/>
</dbReference>
<evidence type="ECO:0000256" key="13">
    <source>
        <dbReference type="ARBA" id="ARBA00023157"/>
    </source>
</evidence>
<dbReference type="InterPro" id="IPR000719">
    <property type="entry name" value="Prot_kinase_dom"/>
</dbReference>
<evidence type="ECO:0000313" key="16">
    <source>
        <dbReference type="EMBL" id="CAI9294819.1"/>
    </source>
</evidence>
<evidence type="ECO:0000256" key="2">
    <source>
        <dbReference type="ARBA" id="ARBA00022475"/>
    </source>
</evidence>
<sequence>MALPELASSSSSPIDGHTYTYDVFLCFRGVDTRYNFTDHLNNALVAANITTFFSDEKIEMGVDLKPDLESAIKASRASVIVLSINFAASTWCLDELVLILEQRRISNHIVVPIFYHVEPIHVRKLQSSFENAMAMHSQRMEMEIDTVNKSHRAQKIDGFKKALAEVANLKGMLVYGDKRESEVIQDIVKDLKRRLNLSSMSSLPQDVRFHPELVMCRMKQPNHPEIPLQAIKYCTDDFNEKNMIGKGGFGKVYKGILTWGDHVNKPVTVKRLEINNNQGNKEFNTELKMLSQYRHHNIVTLIGFCNVNNDMILVYEYASNGSLDKHLLNPSSQLSWLQLLKICIDVASALEYLHNHVAKKHRIIHRDIKSANILLDENWNAKLADFGLAKIGLANQQNSNVITNVAGTFGYIDPQYGRTGFLTKESDVYSFGVVLFEVLCGRVGCVDYNDERKFLFHYAPTCYKNGDMEKIVDQRIRKDINPITLLKFSATAYQCLQETREHRPTIDEVVFQLKEAMKIQLEDENL</sequence>
<dbReference type="PANTHER" id="PTHR27003:SF475">
    <property type="entry name" value="PROTEIN KINASE DOMAIN-CONTAINING PROTEIN"/>
    <property type="match status" value="1"/>
</dbReference>
<dbReference type="PROSITE" id="PS00108">
    <property type="entry name" value="PROTEIN_KINASE_ST"/>
    <property type="match status" value="1"/>
</dbReference>
<dbReference type="AlphaFoldDB" id="A0AA36EG25"/>
<dbReference type="Gene3D" id="3.30.200.20">
    <property type="entry name" value="Phosphorylase Kinase, domain 1"/>
    <property type="match status" value="1"/>
</dbReference>
<proteinExistence type="predicted"/>
<dbReference type="FunFam" id="1.10.510.10:FF:000468">
    <property type="entry name" value="PTI1-like tyrosine-protein kinase 3"/>
    <property type="match status" value="1"/>
</dbReference>